<evidence type="ECO:0008006" key="3">
    <source>
        <dbReference type="Google" id="ProtNLM"/>
    </source>
</evidence>
<dbReference type="EMBL" id="LOKQ01000303">
    <property type="protein sequence ID" value="OOX08708.1"/>
    <property type="molecule type" value="Genomic_DNA"/>
</dbReference>
<name>A0ABX3M5M3_9XANT</name>
<sequence length="70" mass="7748">MNKINATLNAFLAGIGGAFSLFPSGQVESFMKRQTVEARMYASFARVGRNMDSAMKRAKDERKKAEQEAS</sequence>
<proteinExistence type="predicted"/>
<gene>
    <name evidence="1" type="ORF">Xcaj_18600</name>
</gene>
<protein>
    <recommendedName>
        <fullName evidence="3">YtxH domain-containing protein</fullName>
    </recommendedName>
</protein>
<evidence type="ECO:0000313" key="2">
    <source>
        <dbReference type="Proteomes" id="UP000191089"/>
    </source>
</evidence>
<organism evidence="1 2">
    <name type="scientific">Xanthomonas axonopodis pv. cajani</name>
    <dbReference type="NCBI Taxonomy" id="487827"/>
    <lineage>
        <taxon>Bacteria</taxon>
        <taxon>Pseudomonadati</taxon>
        <taxon>Pseudomonadota</taxon>
        <taxon>Gammaproteobacteria</taxon>
        <taxon>Lysobacterales</taxon>
        <taxon>Lysobacteraceae</taxon>
        <taxon>Xanthomonas</taxon>
    </lineage>
</organism>
<comment type="caution">
    <text evidence="1">The sequence shown here is derived from an EMBL/GenBank/DDBJ whole genome shotgun (WGS) entry which is preliminary data.</text>
</comment>
<accession>A0ABX3M5M3</accession>
<keyword evidence="2" id="KW-1185">Reference proteome</keyword>
<evidence type="ECO:0000313" key="1">
    <source>
        <dbReference type="EMBL" id="OOX08708.1"/>
    </source>
</evidence>
<reference evidence="1 2" key="1">
    <citation type="submission" date="2015-12" db="EMBL/GenBank/DDBJ databases">
        <authorList>
            <person name="Bansal K."/>
            <person name="Midha S."/>
            <person name="Patil P.B."/>
        </authorList>
    </citation>
    <scope>NUCLEOTIDE SEQUENCE [LARGE SCALE GENOMIC DNA]</scope>
    <source>
        <strain evidence="1 2">LMG558</strain>
    </source>
</reference>
<dbReference type="RefSeq" id="WP_139370622.1">
    <property type="nucleotide sequence ID" value="NZ_LOKQ01000303.1"/>
</dbReference>
<dbReference type="Proteomes" id="UP000191089">
    <property type="component" value="Unassembled WGS sequence"/>
</dbReference>